<keyword evidence="9" id="KW-1185">Reference proteome</keyword>
<dbReference type="RefSeq" id="XP_004035691.1">
    <property type="nucleotide sequence ID" value="XM_004035643.1"/>
</dbReference>
<dbReference type="Proteomes" id="UP000008983">
    <property type="component" value="Unassembled WGS sequence"/>
</dbReference>
<sequence length="249" mass="28116">MNINYYDTDCSTWHPTGKLFQVEYATKAIDFGSICLGLRSNTHAVLVSQKRSAGELAGYQEKVFQISDQMGMSIAGITADARILCKYMRNECLNYKYTYGSAHPVKRLIAKVAEKSQNKTQVYGKRPYGVGMLIIAHDQDGPHLIQTLPSGEYYEYYAYSIGARSQSAKTQFENHVNKLAASTLEQLILHGLYALKKAVQDDEDINQKSVDIAFVGNNSNFTELKPNQVNEYLEKLKNFKPEDQMDIQN</sequence>
<dbReference type="eggNOG" id="KOG0863">
    <property type="taxonomic scope" value="Eukaryota"/>
</dbReference>
<dbReference type="STRING" id="857967.G0QRF0"/>
<evidence type="ECO:0000256" key="2">
    <source>
        <dbReference type="ARBA" id="ARBA00004496"/>
    </source>
</evidence>
<comment type="subcellular location">
    <subcellularLocation>
        <location evidence="2">Cytoplasm</location>
    </subcellularLocation>
    <subcellularLocation>
        <location evidence="1">Nucleus</location>
    </subcellularLocation>
</comment>
<dbReference type="EC" id="3.4.25.1" evidence="8"/>
<dbReference type="PROSITE" id="PS51475">
    <property type="entry name" value="PROTEASOME_ALPHA_2"/>
    <property type="match status" value="1"/>
</dbReference>
<dbReference type="GO" id="GO:0005634">
    <property type="term" value="C:nucleus"/>
    <property type="evidence" value="ECO:0007669"/>
    <property type="project" value="UniProtKB-SubCell"/>
</dbReference>
<dbReference type="AlphaFoldDB" id="G0QRF0"/>
<comment type="similarity">
    <text evidence="6">Belongs to the peptidase T1A family.</text>
</comment>
<dbReference type="InterPro" id="IPR029055">
    <property type="entry name" value="Ntn_hydrolases_N"/>
</dbReference>
<dbReference type="GO" id="GO:0006511">
    <property type="term" value="P:ubiquitin-dependent protein catabolic process"/>
    <property type="evidence" value="ECO:0007669"/>
    <property type="project" value="InterPro"/>
</dbReference>
<feature type="domain" description="Proteasome alpha-type subunits" evidence="7">
    <location>
        <begin position="6"/>
        <end position="28"/>
    </location>
</feature>
<dbReference type="Gene3D" id="3.60.20.10">
    <property type="entry name" value="Glutamine Phosphoribosylpyrophosphate, subunit 1, domain 1"/>
    <property type="match status" value="1"/>
</dbReference>
<proteinExistence type="inferred from homology"/>
<dbReference type="MEROPS" id="T01.976"/>
<dbReference type="OMA" id="NTQVYGK"/>
<reference evidence="8 9" key="1">
    <citation type="submission" date="2011-07" db="EMBL/GenBank/DDBJ databases">
        <authorList>
            <person name="Coyne R."/>
            <person name="Brami D."/>
            <person name="Johnson J."/>
            <person name="Hostetler J."/>
            <person name="Hannick L."/>
            <person name="Clark T."/>
            <person name="Cassidy-Hanley D."/>
            <person name="Inman J."/>
        </authorList>
    </citation>
    <scope>NUCLEOTIDE SEQUENCE [LARGE SCALE GENOMIC DNA]</scope>
    <source>
        <strain evidence="8 9">G5</strain>
    </source>
</reference>
<dbReference type="FunFam" id="3.60.20.10:FF:000063">
    <property type="entry name" value="Proteasome subunit alpha type"/>
    <property type="match status" value="1"/>
</dbReference>
<accession>G0QRF0</accession>
<dbReference type="SUPFAM" id="SSF56235">
    <property type="entry name" value="N-terminal nucleophile aminohydrolases (Ntn hydrolases)"/>
    <property type="match status" value="1"/>
</dbReference>
<dbReference type="OrthoDB" id="431557at2759"/>
<dbReference type="GO" id="GO:0016787">
    <property type="term" value="F:hydrolase activity"/>
    <property type="evidence" value="ECO:0007669"/>
    <property type="project" value="UniProtKB-KW"/>
</dbReference>
<dbReference type="InterPro" id="IPR001353">
    <property type="entry name" value="Proteasome_sua/b"/>
</dbReference>
<evidence type="ECO:0000313" key="8">
    <source>
        <dbReference type="EMBL" id="EGR32205.1"/>
    </source>
</evidence>
<keyword evidence="3" id="KW-0963">Cytoplasm</keyword>
<dbReference type="GO" id="GO:0019773">
    <property type="term" value="C:proteasome core complex, alpha-subunit complex"/>
    <property type="evidence" value="ECO:0007669"/>
    <property type="project" value="UniProtKB-UniRule"/>
</dbReference>
<evidence type="ECO:0000256" key="6">
    <source>
        <dbReference type="PROSITE-ProRule" id="PRU00808"/>
    </source>
</evidence>
<dbReference type="PANTHER" id="PTHR11599">
    <property type="entry name" value="PROTEASOME SUBUNIT ALPHA/BETA"/>
    <property type="match status" value="1"/>
</dbReference>
<evidence type="ECO:0000256" key="5">
    <source>
        <dbReference type="ARBA" id="ARBA00023242"/>
    </source>
</evidence>
<evidence type="ECO:0000259" key="7">
    <source>
        <dbReference type="SMART" id="SM00948"/>
    </source>
</evidence>
<dbReference type="Pfam" id="PF10584">
    <property type="entry name" value="Proteasome_A_N"/>
    <property type="match status" value="1"/>
</dbReference>
<dbReference type="InterPro" id="IPR035144">
    <property type="entry name" value="Proteasome_alpha1"/>
</dbReference>
<organism evidence="8 9">
    <name type="scientific">Ichthyophthirius multifiliis</name>
    <name type="common">White spot disease agent</name>
    <name type="synonym">Ich</name>
    <dbReference type="NCBI Taxonomy" id="5932"/>
    <lineage>
        <taxon>Eukaryota</taxon>
        <taxon>Sar</taxon>
        <taxon>Alveolata</taxon>
        <taxon>Ciliophora</taxon>
        <taxon>Intramacronucleata</taxon>
        <taxon>Oligohymenophorea</taxon>
        <taxon>Hymenostomatida</taxon>
        <taxon>Ophryoglenina</taxon>
        <taxon>Ichthyophthirius</taxon>
    </lineage>
</organism>
<gene>
    <name evidence="8" type="ORF">IMG5_092430</name>
</gene>
<evidence type="ECO:0000256" key="3">
    <source>
        <dbReference type="ARBA" id="ARBA00022490"/>
    </source>
</evidence>
<keyword evidence="8" id="KW-0378">Hydrolase</keyword>
<evidence type="ECO:0000256" key="1">
    <source>
        <dbReference type="ARBA" id="ARBA00004123"/>
    </source>
</evidence>
<dbReference type="InParanoid" id="G0QRF0"/>
<dbReference type="InterPro" id="IPR050115">
    <property type="entry name" value="Proteasome_alpha"/>
</dbReference>
<keyword evidence="5" id="KW-0539">Nucleus</keyword>
<keyword evidence="4 6" id="KW-0647">Proteasome</keyword>
<dbReference type="FunCoup" id="G0QRF0">
    <property type="interactions" value="598"/>
</dbReference>
<name>G0QRF0_ICHMU</name>
<dbReference type="Pfam" id="PF00227">
    <property type="entry name" value="Proteasome"/>
    <property type="match status" value="1"/>
</dbReference>
<dbReference type="CDD" id="cd03749">
    <property type="entry name" value="proteasome_alpha_type_1"/>
    <property type="match status" value="1"/>
</dbReference>
<dbReference type="InterPro" id="IPR023332">
    <property type="entry name" value="Proteasome_alpha-type"/>
</dbReference>
<dbReference type="EMBL" id="GL983754">
    <property type="protein sequence ID" value="EGR32205.1"/>
    <property type="molecule type" value="Genomic_DNA"/>
</dbReference>
<protein>
    <submittedName>
        <fullName evidence="8">Proteasome subunit alpha type, putative</fullName>
        <ecNumber evidence="8">3.4.25.1</ecNumber>
    </submittedName>
</protein>
<dbReference type="SMART" id="SM00948">
    <property type="entry name" value="Proteasome_A_N"/>
    <property type="match status" value="1"/>
</dbReference>
<dbReference type="GeneID" id="14908362"/>
<dbReference type="InterPro" id="IPR000426">
    <property type="entry name" value="Proteasome_asu_N"/>
</dbReference>
<evidence type="ECO:0000313" key="9">
    <source>
        <dbReference type="Proteomes" id="UP000008983"/>
    </source>
</evidence>
<dbReference type="GO" id="GO:0005737">
    <property type="term" value="C:cytoplasm"/>
    <property type="evidence" value="ECO:0007669"/>
    <property type="project" value="UniProtKB-SubCell"/>
</dbReference>
<evidence type="ECO:0000256" key="4">
    <source>
        <dbReference type="ARBA" id="ARBA00022942"/>
    </source>
</evidence>